<gene>
    <name evidence="3" type="ORF">A4U43_C03F25890</name>
</gene>
<organism evidence="3 4">
    <name type="scientific">Asparagus officinalis</name>
    <name type="common">Garden asparagus</name>
    <dbReference type="NCBI Taxonomy" id="4686"/>
    <lineage>
        <taxon>Eukaryota</taxon>
        <taxon>Viridiplantae</taxon>
        <taxon>Streptophyta</taxon>
        <taxon>Embryophyta</taxon>
        <taxon>Tracheophyta</taxon>
        <taxon>Spermatophyta</taxon>
        <taxon>Magnoliopsida</taxon>
        <taxon>Liliopsida</taxon>
        <taxon>Asparagales</taxon>
        <taxon>Asparagaceae</taxon>
        <taxon>Asparagoideae</taxon>
        <taxon>Asparagus</taxon>
    </lineage>
</organism>
<dbReference type="Proteomes" id="UP000243459">
    <property type="component" value="Chromosome 3"/>
</dbReference>
<name>A0A5P1FEW3_ASPOF</name>
<keyword evidence="4" id="KW-1185">Reference proteome</keyword>
<evidence type="ECO:0000256" key="2">
    <source>
        <dbReference type="SAM" id="MobiDB-lite"/>
    </source>
</evidence>
<dbReference type="AlphaFoldDB" id="A0A5P1FEW3"/>
<feature type="region of interest" description="Disordered" evidence="2">
    <location>
        <begin position="58"/>
        <end position="102"/>
    </location>
</feature>
<sequence length="163" mass="18119">MNQALRCDNKNKFKGMIAADRVKISALSVKVAKLAAQNRRLREELNEARSRTLSVYKDERPTGLVSGERAPSYRESPSTTIFSDINKESEDAPPGEVPPPEDYRIDTAFEAEINKGENVSKPVKELLTCTETDTQREKNGREITPVDDVHSAGHDTETQTCIG</sequence>
<dbReference type="Gramene" id="ONK76273">
    <property type="protein sequence ID" value="ONK76273"/>
    <property type="gene ID" value="A4U43_C03F25890"/>
</dbReference>
<dbReference type="EMBL" id="CM007383">
    <property type="protein sequence ID" value="ONK76273.1"/>
    <property type="molecule type" value="Genomic_DNA"/>
</dbReference>
<keyword evidence="1" id="KW-0175">Coiled coil</keyword>
<evidence type="ECO:0000313" key="4">
    <source>
        <dbReference type="Proteomes" id="UP000243459"/>
    </source>
</evidence>
<feature type="region of interest" description="Disordered" evidence="2">
    <location>
        <begin position="131"/>
        <end position="163"/>
    </location>
</feature>
<accession>A0A5P1FEW3</accession>
<proteinExistence type="predicted"/>
<evidence type="ECO:0000313" key="3">
    <source>
        <dbReference type="EMBL" id="ONK76273.1"/>
    </source>
</evidence>
<evidence type="ECO:0000256" key="1">
    <source>
        <dbReference type="SAM" id="Coils"/>
    </source>
</evidence>
<reference evidence="4" key="1">
    <citation type="journal article" date="2017" name="Nat. Commun.">
        <title>The asparagus genome sheds light on the origin and evolution of a young Y chromosome.</title>
        <authorList>
            <person name="Harkess A."/>
            <person name="Zhou J."/>
            <person name="Xu C."/>
            <person name="Bowers J.E."/>
            <person name="Van der Hulst R."/>
            <person name="Ayyampalayam S."/>
            <person name="Mercati F."/>
            <person name="Riccardi P."/>
            <person name="McKain M.R."/>
            <person name="Kakrana A."/>
            <person name="Tang H."/>
            <person name="Ray J."/>
            <person name="Groenendijk J."/>
            <person name="Arikit S."/>
            <person name="Mathioni S.M."/>
            <person name="Nakano M."/>
            <person name="Shan H."/>
            <person name="Telgmann-Rauber A."/>
            <person name="Kanno A."/>
            <person name="Yue Z."/>
            <person name="Chen H."/>
            <person name="Li W."/>
            <person name="Chen Y."/>
            <person name="Xu X."/>
            <person name="Zhang Y."/>
            <person name="Luo S."/>
            <person name="Chen H."/>
            <person name="Gao J."/>
            <person name="Mao Z."/>
            <person name="Pires J.C."/>
            <person name="Luo M."/>
            <person name="Kudrna D."/>
            <person name="Wing R.A."/>
            <person name="Meyers B.C."/>
            <person name="Yi K."/>
            <person name="Kong H."/>
            <person name="Lavrijsen P."/>
            <person name="Sunseri F."/>
            <person name="Falavigna A."/>
            <person name="Ye Y."/>
            <person name="Leebens-Mack J.H."/>
            <person name="Chen G."/>
        </authorList>
    </citation>
    <scope>NUCLEOTIDE SEQUENCE [LARGE SCALE GENOMIC DNA]</scope>
    <source>
        <strain evidence="4">cv. DH0086</strain>
    </source>
</reference>
<feature type="compositionally biased region" description="Basic and acidic residues" evidence="2">
    <location>
        <begin position="147"/>
        <end position="157"/>
    </location>
</feature>
<feature type="coiled-coil region" evidence="1">
    <location>
        <begin position="24"/>
        <end position="51"/>
    </location>
</feature>
<protein>
    <submittedName>
        <fullName evidence="3">Uncharacterized protein</fullName>
    </submittedName>
</protein>